<evidence type="ECO:0000313" key="3">
    <source>
        <dbReference type="Proteomes" id="UP000541810"/>
    </source>
</evidence>
<evidence type="ECO:0000256" key="1">
    <source>
        <dbReference type="SAM" id="Phobius"/>
    </source>
</evidence>
<keyword evidence="1" id="KW-0812">Transmembrane</keyword>
<comment type="caution">
    <text evidence="2">The sequence shown here is derived from an EMBL/GenBank/DDBJ whole genome shotgun (WGS) entry which is preliminary data.</text>
</comment>
<keyword evidence="3" id="KW-1185">Reference proteome</keyword>
<protein>
    <submittedName>
        <fullName evidence="2">Uncharacterized protein</fullName>
    </submittedName>
</protein>
<dbReference type="Proteomes" id="UP000541810">
    <property type="component" value="Unassembled WGS sequence"/>
</dbReference>
<feature type="transmembrane region" description="Helical" evidence="1">
    <location>
        <begin position="31"/>
        <end position="47"/>
    </location>
</feature>
<dbReference type="AlphaFoldDB" id="A0A7X0LKW9"/>
<organism evidence="2 3">
    <name type="scientific">Algisphaera agarilytica</name>
    <dbReference type="NCBI Taxonomy" id="1385975"/>
    <lineage>
        <taxon>Bacteria</taxon>
        <taxon>Pseudomonadati</taxon>
        <taxon>Planctomycetota</taxon>
        <taxon>Phycisphaerae</taxon>
        <taxon>Phycisphaerales</taxon>
        <taxon>Phycisphaeraceae</taxon>
        <taxon>Algisphaera</taxon>
    </lineage>
</organism>
<proteinExistence type="predicted"/>
<evidence type="ECO:0000313" key="2">
    <source>
        <dbReference type="EMBL" id="MBB6430051.1"/>
    </source>
</evidence>
<name>A0A7X0LKW9_9BACT</name>
<keyword evidence="1" id="KW-0472">Membrane</keyword>
<reference evidence="2 3" key="1">
    <citation type="submission" date="2020-08" db="EMBL/GenBank/DDBJ databases">
        <title>Genomic Encyclopedia of Type Strains, Phase IV (KMG-IV): sequencing the most valuable type-strain genomes for metagenomic binning, comparative biology and taxonomic classification.</title>
        <authorList>
            <person name="Goeker M."/>
        </authorList>
    </citation>
    <scope>NUCLEOTIDE SEQUENCE [LARGE SCALE GENOMIC DNA]</scope>
    <source>
        <strain evidence="2 3">DSM 103725</strain>
    </source>
</reference>
<dbReference type="EMBL" id="JACHGY010000001">
    <property type="protein sequence ID" value="MBB6430051.1"/>
    <property type="molecule type" value="Genomic_DNA"/>
</dbReference>
<accession>A0A7X0LKW9</accession>
<sequence length="62" mass="6440">MKHMIQLTAATTLLTAITATAIHPKFGALWGNPLALVGMGLIGLGLFRNAQQAVAVKSHADS</sequence>
<keyword evidence="1" id="KW-1133">Transmembrane helix</keyword>
<gene>
    <name evidence="2" type="ORF">HNQ40_001857</name>
</gene>